<keyword evidence="3 10" id="KW-0055">Arginine biosynthesis</keyword>
<dbReference type="AlphaFoldDB" id="A0A9P5XER0"/>
<comment type="pathway">
    <text evidence="10">Amino-acid biosynthesis; L-arginine biosynthesis; N(2)-acetyl-L-ornithine from L-glutamate: step 1/4.</text>
</comment>
<evidence type="ECO:0000256" key="10">
    <source>
        <dbReference type="HAMAP-Rule" id="MF_03124"/>
    </source>
</evidence>
<dbReference type="NCBIfam" id="NF003802">
    <property type="entry name" value="PRK05388.1"/>
    <property type="match status" value="1"/>
</dbReference>
<keyword evidence="6 10" id="KW-0068">Autocatalytic cleavage</keyword>
<evidence type="ECO:0000256" key="7">
    <source>
        <dbReference type="ARBA" id="ARBA00023128"/>
    </source>
</evidence>
<dbReference type="GO" id="GO:0006526">
    <property type="term" value="P:L-arginine biosynthetic process"/>
    <property type="evidence" value="ECO:0007669"/>
    <property type="project" value="UniProtKB-UniRule"/>
</dbReference>
<comment type="similarity">
    <text evidence="2 10">Belongs to the ArgJ family.</text>
</comment>
<feature type="binding site" evidence="10">
    <location>
        <position position="326"/>
    </location>
    <ligand>
        <name>substrate</name>
    </ligand>
</feature>
<feature type="binding site" evidence="10">
    <location>
        <position position="488"/>
    </location>
    <ligand>
        <name>substrate</name>
    </ligand>
</feature>
<evidence type="ECO:0000313" key="12">
    <source>
        <dbReference type="Proteomes" id="UP000807342"/>
    </source>
</evidence>
<comment type="subcellular location">
    <subcellularLocation>
        <location evidence="1 10">Mitochondrion matrix</location>
    </subcellularLocation>
</comment>
<feature type="chain" id="PRO_5040555321" description="Arginine biosynthesis bifunctional protein ArgJ beta chain" evidence="10">
    <location>
        <begin position="232"/>
        <end position="488"/>
    </location>
</feature>
<dbReference type="GO" id="GO:0004358">
    <property type="term" value="F:L-glutamate N-acetyltransferase activity, acting on acetyl-L-ornithine as donor"/>
    <property type="evidence" value="ECO:0007669"/>
    <property type="project" value="UniProtKB-UniRule"/>
</dbReference>
<keyword evidence="8 10" id="KW-0511">Multifunctional enzyme</keyword>
<dbReference type="Gene3D" id="3.30.2330.10">
    <property type="entry name" value="arginine biosynthesis bifunctional protein suprefamily"/>
    <property type="match status" value="1"/>
</dbReference>
<dbReference type="Proteomes" id="UP000807342">
    <property type="component" value="Unassembled WGS sequence"/>
</dbReference>
<feature type="chain" id="PRO_5040555322" description="Arginine biosynthesis bifunctional protein ArgJ alpha chain" evidence="10">
    <location>
        <begin position="1"/>
        <end position="231"/>
    </location>
</feature>
<dbReference type="SUPFAM" id="SSF56266">
    <property type="entry name" value="DmpA/ArgJ-like"/>
    <property type="match status" value="1"/>
</dbReference>
<keyword evidence="7 10" id="KW-0496">Mitochondrion</keyword>
<feature type="site" description="Involved in the stabilization of negative charge on the oxyanion by the formation of the oxyanion hole" evidence="10">
    <location>
        <position position="143"/>
    </location>
</feature>
<gene>
    <name evidence="11" type="ORF">P691DRAFT_854033</name>
</gene>
<feature type="site" description="Involved in the stabilization of negative charge on the oxyanion by the formation of the oxyanion hole" evidence="10">
    <location>
        <position position="144"/>
    </location>
</feature>
<dbReference type="EC" id="2.3.1.1" evidence="10"/>
<comment type="PTM">
    <text evidence="10">The alpha and beta chains are autoproteolytically processed from a single precursor protein within the mitochondrion.</text>
</comment>
<dbReference type="HAMAP" id="MF_01106">
    <property type="entry name" value="ArgJ"/>
    <property type="match status" value="1"/>
</dbReference>
<feature type="binding site" evidence="10">
    <location>
        <position position="483"/>
    </location>
    <ligand>
        <name>substrate</name>
    </ligand>
</feature>
<keyword evidence="4 10" id="KW-0028">Amino-acid biosynthesis</keyword>
<dbReference type="GO" id="GO:0006592">
    <property type="term" value="P:ornithine biosynthetic process"/>
    <property type="evidence" value="ECO:0007669"/>
    <property type="project" value="TreeGrafter"/>
</dbReference>
<reference evidence="11" key="1">
    <citation type="submission" date="2020-11" db="EMBL/GenBank/DDBJ databases">
        <authorList>
            <consortium name="DOE Joint Genome Institute"/>
            <person name="Ahrendt S."/>
            <person name="Riley R."/>
            <person name="Andreopoulos W."/>
            <person name="Labutti K."/>
            <person name="Pangilinan J."/>
            <person name="Ruiz-Duenas F.J."/>
            <person name="Barrasa J.M."/>
            <person name="Sanchez-Garcia M."/>
            <person name="Camarero S."/>
            <person name="Miyauchi S."/>
            <person name="Serrano A."/>
            <person name="Linde D."/>
            <person name="Babiker R."/>
            <person name="Drula E."/>
            <person name="Ayuso-Fernandez I."/>
            <person name="Pacheco R."/>
            <person name="Padilla G."/>
            <person name="Ferreira P."/>
            <person name="Barriuso J."/>
            <person name="Kellner H."/>
            <person name="Castanera R."/>
            <person name="Alfaro M."/>
            <person name="Ramirez L."/>
            <person name="Pisabarro A.G."/>
            <person name="Kuo A."/>
            <person name="Tritt A."/>
            <person name="Lipzen A."/>
            <person name="He G."/>
            <person name="Yan M."/>
            <person name="Ng V."/>
            <person name="Cullen D."/>
            <person name="Martin F."/>
            <person name="Rosso M.-N."/>
            <person name="Henrissat B."/>
            <person name="Hibbett D."/>
            <person name="Martinez A.T."/>
            <person name="Grigoriev I.V."/>
        </authorList>
    </citation>
    <scope>NUCLEOTIDE SEQUENCE</scope>
    <source>
        <strain evidence="11">MF-IS2</strain>
    </source>
</reference>
<keyword evidence="5 10" id="KW-0808">Transferase</keyword>
<dbReference type="CDD" id="cd02152">
    <property type="entry name" value="OAT"/>
    <property type="match status" value="1"/>
</dbReference>
<comment type="function">
    <text evidence="10">Catalyzes two activities which are involved in the cyclic version of arginine biosynthesis: the synthesis of acetylglutamate from glutamate and acetyl-CoA, and of ornithine by transacetylation between acetylornithine and glutamate.</text>
</comment>
<sequence>MALVFRRWASSVPSKAHLHKPLPDKSFPAGYKLTGIHAGVKKKKDVLDLAVVLSTSPYPTSAAACFTRNAFKAAPVIVSDDVLTRNAGRARALIVNSGCANAITGKQGLEDAWAMVKHTTALLPQNKNARETGTEHDALVMSTGVIGQNLPIANIIAGIRRASDSLGSDFAAWERAAQAFLTTDTFPKLRSRVFTINGVEYRLAGMDKGAGMIHPDMGPASISFSPRQLHATLLGCIMTDAAITPRSLQTALTYAVDRSFNSISVDGDMSTNDTIIVLANGAAAPSSDGRVHEIDEETDRDAYEVFKKELTEFAADLAQLVVRDGEGATKFVAVNVKGAPNYKDAHAIASKISTSALVKTALYGEDAKYAFLINPALTIAKLWGRILAATGSVPLSPSSSTTSLAAATPAVDPTKVSVTFIPSDGTTALPVLVNGEPEKVDEDRAKNILGLEDIEIVVDLGMGGEGEATYWTCDFSYEYVRINGDYRS</sequence>
<keyword evidence="9 10" id="KW-0012">Acyltransferase</keyword>
<evidence type="ECO:0000256" key="6">
    <source>
        <dbReference type="ARBA" id="ARBA00022813"/>
    </source>
</evidence>
<dbReference type="NCBIfam" id="TIGR00120">
    <property type="entry name" value="ArgJ"/>
    <property type="match status" value="1"/>
</dbReference>
<evidence type="ECO:0000313" key="11">
    <source>
        <dbReference type="EMBL" id="KAF9449370.1"/>
    </source>
</evidence>
<evidence type="ECO:0000256" key="3">
    <source>
        <dbReference type="ARBA" id="ARBA00022571"/>
    </source>
</evidence>
<evidence type="ECO:0000256" key="2">
    <source>
        <dbReference type="ARBA" id="ARBA00006774"/>
    </source>
</evidence>
<feature type="active site" description="Nucleophile" evidence="10">
    <location>
        <position position="232"/>
    </location>
</feature>
<protein>
    <recommendedName>
        <fullName evidence="10">Arginine biosynthesis bifunctional protein ArgJ, mitochondrial</fullName>
    </recommendedName>
    <domain>
        <recommendedName>
            <fullName evidence="10">Glutamate N-acetyltransferase</fullName>
            <shortName evidence="10">GAT</shortName>
            <ecNumber evidence="10">2.3.1.35</ecNumber>
        </recommendedName>
        <alternativeName>
            <fullName evidence="10">Ornithine acetyltransferase</fullName>
            <shortName evidence="10">OATase</shortName>
        </alternativeName>
        <alternativeName>
            <fullName evidence="10">Ornithine transacetylase</fullName>
        </alternativeName>
    </domain>
    <domain>
        <recommendedName>
            <fullName evidence="10">Amino-acid acetyltransferase</fullName>
            <ecNumber evidence="10">2.3.1.1</ecNumber>
        </recommendedName>
        <alternativeName>
            <fullName evidence="10">N-acetylglutamate synthase</fullName>
            <shortName evidence="10">AGS</shortName>
        </alternativeName>
    </domain>
    <component>
        <recommendedName>
            <fullName evidence="10">Arginine biosynthesis bifunctional protein ArgJ alpha chain</fullName>
        </recommendedName>
    </component>
    <component>
        <recommendedName>
            <fullName evidence="10">Arginine biosynthesis bifunctional protein ArgJ beta chain</fullName>
        </recommendedName>
    </component>
</protein>
<evidence type="ECO:0000256" key="9">
    <source>
        <dbReference type="ARBA" id="ARBA00023315"/>
    </source>
</evidence>
<feature type="binding site" evidence="10">
    <location>
        <position position="208"/>
    </location>
    <ligand>
        <name>substrate</name>
    </ligand>
</feature>
<dbReference type="PANTHER" id="PTHR23100">
    <property type="entry name" value="ARGININE BIOSYNTHESIS BIFUNCTIONAL PROTEIN ARGJ"/>
    <property type="match status" value="1"/>
</dbReference>
<keyword evidence="12" id="KW-1185">Reference proteome</keyword>
<dbReference type="EMBL" id="MU151132">
    <property type="protein sequence ID" value="KAF9449370.1"/>
    <property type="molecule type" value="Genomic_DNA"/>
</dbReference>
<dbReference type="InterPro" id="IPR042195">
    <property type="entry name" value="ArgJ_beta_C"/>
</dbReference>
<comment type="catalytic activity">
    <reaction evidence="10">
        <text>L-glutamate + acetyl-CoA = N-acetyl-L-glutamate + CoA + H(+)</text>
        <dbReference type="Rhea" id="RHEA:24292"/>
        <dbReference type="ChEBI" id="CHEBI:15378"/>
        <dbReference type="ChEBI" id="CHEBI:29985"/>
        <dbReference type="ChEBI" id="CHEBI:44337"/>
        <dbReference type="ChEBI" id="CHEBI:57287"/>
        <dbReference type="ChEBI" id="CHEBI:57288"/>
        <dbReference type="EC" id="2.3.1.1"/>
    </reaction>
</comment>
<feature type="binding site" evidence="10">
    <location>
        <position position="182"/>
    </location>
    <ligand>
        <name>substrate</name>
    </ligand>
</feature>
<comment type="subunit">
    <text evidence="10">Heterodimer of an alpha and a beta chain.</text>
</comment>
<evidence type="ECO:0000256" key="5">
    <source>
        <dbReference type="ARBA" id="ARBA00022679"/>
    </source>
</evidence>
<feature type="site" description="Cleavage; by autolysis" evidence="10">
    <location>
        <begin position="231"/>
        <end position="232"/>
    </location>
</feature>
<feature type="binding site" evidence="10">
    <location>
        <position position="232"/>
    </location>
    <ligand>
        <name>substrate</name>
    </ligand>
</feature>
<organism evidence="11 12">
    <name type="scientific">Macrolepiota fuliginosa MF-IS2</name>
    <dbReference type="NCBI Taxonomy" id="1400762"/>
    <lineage>
        <taxon>Eukaryota</taxon>
        <taxon>Fungi</taxon>
        <taxon>Dikarya</taxon>
        <taxon>Basidiomycota</taxon>
        <taxon>Agaricomycotina</taxon>
        <taxon>Agaricomycetes</taxon>
        <taxon>Agaricomycetidae</taxon>
        <taxon>Agaricales</taxon>
        <taxon>Agaricineae</taxon>
        <taxon>Agaricaceae</taxon>
        <taxon>Macrolepiota</taxon>
    </lineage>
</organism>
<dbReference type="Gene3D" id="3.10.20.340">
    <property type="entry name" value="ArgJ beta chain, C-terminal domain"/>
    <property type="match status" value="1"/>
</dbReference>
<dbReference type="GO" id="GO:0004042">
    <property type="term" value="F:L-glutamate N-acetyltransferase activity"/>
    <property type="evidence" value="ECO:0007669"/>
    <property type="project" value="UniProtKB-UniRule"/>
</dbReference>
<name>A0A9P5XER0_9AGAR</name>
<dbReference type="Gene3D" id="3.60.70.12">
    <property type="entry name" value="L-amino peptidase D-ALA esterase/amidase"/>
    <property type="match status" value="1"/>
</dbReference>
<comment type="caution">
    <text evidence="11">The sequence shown here is derived from an EMBL/GenBank/DDBJ whole genome shotgun (WGS) entry which is preliminary data.</text>
</comment>
<dbReference type="InterPro" id="IPR016117">
    <property type="entry name" value="ArgJ-like_dom_sf"/>
</dbReference>
<dbReference type="Pfam" id="PF01960">
    <property type="entry name" value="ArgJ"/>
    <property type="match status" value="1"/>
</dbReference>
<dbReference type="GO" id="GO:0005759">
    <property type="term" value="C:mitochondrial matrix"/>
    <property type="evidence" value="ECO:0007669"/>
    <property type="project" value="UniProtKB-SubCell"/>
</dbReference>
<accession>A0A9P5XER0</accession>
<dbReference type="OrthoDB" id="2017946at2759"/>
<comment type="pathway">
    <text evidence="10">Amino-acid biosynthesis; L-arginine biosynthesis; L-ornithine and N-acetyl-L-glutamate from L-glutamate and N(2)-acetyl-L-ornithine (cyclic): step 1/1.</text>
</comment>
<dbReference type="FunFam" id="3.30.2330.10:FF:000001">
    <property type="entry name" value="Arginine biosynthesis bifunctional protein ArgJ, mitochondrial"/>
    <property type="match status" value="1"/>
</dbReference>
<evidence type="ECO:0000256" key="4">
    <source>
        <dbReference type="ARBA" id="ARBA00022605"/>
    </source>
</evidence>
<dbReference type="PANTHER" id="PTHR23100:SF0">
    <property type="entry name" value="ARGININE BIOSYNTHESIS BIFUNCTIONAL PROTEIN ARGJ, MITOCHONDRIAL"/>
    <property type="match status" value="1"/>
</dbReference>
<dbReference type="InterPro" id="IPR002813">
    <property type="entry name" value="Arg_biosynth_ArgJ"/>
</dbReference>
<evidence type="ECO:0000256" key="8">
    <source>
        <dbReference type="ARBA" id="ARBA00023268"/>
    </source>
</evidence>
<evidence type="ECO:0000256" key="1">
    <source>
        <dbReference type="ARBA" id="ARBA00004305"/>
    </source>
</evidence>
<proteinExistence type="inferred from homology"/>
<dbReference type="FunFam" id="3.10.20.340:FF:000002">
    <property type="entry name" value="Arginine biosynthesis bifunctional protein ArgJ, mitochondrial"/>
    <property type="match status" value="1"/>
</dbReference>
<dbReference type="EC" id="2.3.1.35" evidence="10"/>
<comment type="catalytic activity">
    <reaction evidence="10">
        <text>N(2)-acetyl-L-ornithine + L-glutamate = N-acetyl-L-glutamate + L-ornithine</text>
        <dbReference type="Rhea" id="RHEA:15349"/>
        <dbReference type="ChEBI" id="CHEBI:29985"/>
        <dbReference type="ChEBI" id="CHEBI:44337"/>
        <dbReference type="ChEBI" id="CHEBI:46911"/>
        <dbReference type="ChEBI" id="CHEBI:57805"/>
        <dbReference type="EC" id="2.3.1.35"/>
    </reaction>
</comment>